<dbReference type="InterPro" id="IPR003060">
    <property type="entry name" value="Pyocin_killer"/>
</dbReference>
<dbReference type="Gene3D" id="3.90.540.10">
    <property type="entry name" value="Colicin/pyocin, DNase domain"/>
    <property type="match status" value="1"/>
</dbReference>
<evidence type="ECO:0000256" key="8">
    <source>
        <dbReference type="SAM" id="MobiDB-lite"/>
    </source>
</evidence>
<keyword evidence="5" id="KW-0378">Hydrolase</keyword>
<dbReference type="Pfam" id="PF06958">
    <property type="entry name" value="Pyocin_S"/>
    <property type="match status" value="1"/>
</dbReference>
<protein>
    <submittedName>
        <fullName evidence="10">S-type Pyocin</fullName>
    </submittedName>
</protein>
<dbReference type="InterPro" id="IPR044925">
    <property type="entry name" value="His-Me_finger_sf"/>
</dbReference>
<keyword evidence="3" id="KW-0540">Nuclease</keyword>
<dbReference type="CDD" id="cd00085">
    <property type="entry name" value="HNHc"/>
    <property type="match status" value="1"/>
</dbReference>
<dbReference type="PRINTS" id="PR01300">
    <property type="entry name" value="PYOCINKILLER"/>
</dbReference>
<dbReference type="InterPro" id="IPR003615">
    <property type="entry name" value="HNH_nuc"/>
</dbReference>
<accession>A0A7V8RL09</accession>
<dbReference type="AlphaFoldDB" id="A0A7V8RL09"/>
<dbReference type="Proteomes" id="UP000572407">
    <property type="component" value="Unassembled WGS sequence"/>
</dbReference>
<evidence type="ECO:0000313" key="11">
    <source>
        <dbReference type="Proteomes" id="UP000572407"/>
    </source>
</evidence>
<dbReference type="GO" id="GO:0019835">
    <property type="term" value="P:cytolysis"/>
    <property type="evidence" value="ECO:0007669"/>
    <property type="project" value="InterPro"/>
</dbReference>
<keyword evidence="4" id="KW-0255">Endonuclease</keyword>
<gene>
    <name evidence="10" type="ORF">FHK92_11510</name>
</gene>
<dbReference type="GO" id="GO:0016787">
    <property type="term" value="F:hydrolase activity"/>
    <property type="evidence" value="ECO:0007669"/>
    <property type="project" value="UniProtKB-KW"/>
</dbReference>
<dbReference type="InterPro" id="IPR036302">
    <property type="entry name" value="Pyosin/cloacin_T_dom_sf"/>
</dbReference>
<evidence type="ECO:0000256" key="2">
    <source>
        <dbReference type="ARBA" id="ARBA00022529"/>
    </source>
</evidence>
<evidence type="ECO:0000256" key="1">
    <source>
        <dbReference type="ARBA" id="ARBA00006811"/>
    </source>
</evidence>
<dbReference type="GO" id="GO:0005102">
    <property type="term" value="F:signaling receptor binding"/>
    <property type="evidence" value="ECO:0007669"/>
    <property type="project" value="InterPro"/>
</dbReference>
<evidence type="ECO:0000256" key="5">
    <source>
        <dbReference type="ARBA" id="ARBA00022801"/>
    </source>
</evidence>
<evidence type="ECO:0000256" key="3">
    <source>
        <dbReference type="ARBA" id="ARBA00022722"/>
    </source>
</evidence>
<keyword evidence="2" id="KW-0929">Antimicrobial</keyword>
<dbReference type="GO" id="GO:0031640">
    <property type="term" value="P:killing of cells of another organism"/>
    <property type="evidence" value="ECO:0007669"/>
    <property type="project" value="UniProtKB-KW"/>
</dbReference>
<organism evidence="10 11">
    <name type="scientific">Pseudomonas brassicacearum subsp. neoaurantiaca</name>
    <dbReference type="NCBI Taxonomy" id="494916"/>
    <lineage>
        <taxon>Bacteria</taxon>
        <taxon>Pseudomonadati</taxon>
        <taxon>Pseudomonadota</taxon>
        <taxon>Gammaproteobacteria</taxon>
        <taxon>Pseudomonadales</taxon>
        <taxon>Pseudomonadaceae</taxon>
        <taxon>Pseudomonas</taxon>
    </lineage>
</organism>
<evidence type="ECO:0000313" key="10">
    <source>
        <dbReference type="EMBL" id="MBA1378434.1"/>
    </source>
</evidence>
<evidence type="ECO:0000256" key="4">
    <source>
        <dbReference type="ARBA" id="ARBA00022759"/>
    </source>
</evidence>
<dbReference type="GO" id="GO:0004519">
    <property type="term" value="F:endonuclease activity"/>
    <property type="evidence" value="ECO:0007669"/>
    <property type="project" value="UniProtKB-KW"/>
</dbReference>
<dbReference type="Pfam" id="PF21431">
    <property type="entry name" value="Col-Pyo_DNase"/>
    <property type="match status" value="1"/>
</dbReference>
<evidence type="ECO:0000256" key="7">
    <source>
        <dbReference type="ARBA" id="ARBA00023048"/>
    </source>
</evidence>
<dbReference type="SUPFAM" id="SSF69369">
    <property type="entry name" value="Cloacin translocation domain"/>
    <property type="match status" value="1"/>
</dbReference>
<reference evidence="10 11" key="1">
    <citation type="submission" date="2019-06" db="EMBL/GenBank/DDBJ databases">
        <title>Analysis of the biodiversity of Brassica napus bacterial endophytes for the selection of potential efficient biofertilizers for rapeseed crops.</title>
        <authorList>
            <person name="Jimenez-Gomez A."/>
            <person name="Saati-Santamaria Z."/>
            <person name="Menendez E."/>
            <person name="Rivas R."/>
            <person name="Mateos P.F."/>
            <person name="Velazquez E."/>
            <person name="Garcia-Fraile P."/>
        </authorList>
    </citation>
    <scope>NUCLEOTIDE SEQUENCE [LARGE SCALE GENOMIC DNA]</scope>
    <source>
        <strain evidence="10 11">CDVBN10</strain>
    </source>
</reference>
<dbReference type="SMART" id="SM00507">
    <property type="entry name" value="HNHc"/>
    <property type="match status" value="1"/>
</dbReference>
<dbReference type="GO" id="GO:0042742">
    <property type="term" value="P:defense response to bacterium"/>
    <property type="evidence" value="ECO:0007669"/>
    <property type="project" value="UniProtKB-KW"/>
</dbReference>
<sequence length="847" mass="93878">MDNAHTYLGPHIKLGPGSYEIPPFPITAQRLPDFNTGGFIAWGLNEGPPRGITRSSKRHNASIPFIWDDFMREQRYNSEDIDAEYSGVFSKLTESTLKELEKANNTAAGTLILSSFEKAEIEQETTIKAIQSKESEYQAHTKDAYSLYGQNPFFLMKELPFRRIMDSLQTSPPNIMIAYAAINHAYRSALELKRLSLQKDVLAEKLEQSSKKAARLAATTQPEKNNSISSIDEKLSLINKEKNIRLQLLPGFLLKKALSMLDPTAGLALSKLLINHKTTITKIITAERAAIGAYTRANPNIKPPLSKPEFEALNNLVALQAKTNLGKRWQDYHVSLLHSESVRYLTRTTNTFIGLIERAESAERLKEQLRVAAEQKEQARKQAQATAQRAEQERKQKLASTLAGHFNELLRQFNHAQSEDIDQQLAWMRRKHLELAAAHRDASRAELAAGDLSGPMKNGSRETSLSKAQAGIDAIYQSKYHIENIPLSTVNGAMASARPLITTPGGLIAGYEGASFSFQSTINLLKKARAALAGGPLAAFGVAVSYSPTIGNSELQRNPVVISIPLFQLDEHFKLTPNTETGRLPLRVVSSVRGEHTQFYLSPTGGSLSSEVRIRYIALDQHTNLFTFTTEGILPRTLTWTPNNPPGDNFLGSTELPAAQPEIRILPGARITQIEGRVDEHPTCDDADIDDYVLVFPVESGINPVYIMASRTGPRYEPGIATGTGQEIRGNWLGSTEQGVGAPIPREIANLLRGHDFRDFDAFREKFWSRVANDEQLSAQFSRSNLKLMRNGAAPFTAPDGHVGERNKFEIHHIQLISDGGAVYDLDNLSIMTPKEHIELHKKGTKP</sequence>
<dbReference type="EMBL" id="VDLV01000013">
    <property type="protein sequence ID" value="MBA1378434.1"/>
    <property type="molecule type" value="Genomic_DNA"/>
</dbReference>
<evidence type="ECO:0000259" key="9">
    <source>
        <dbReference type="SMART" id="SM00507"/>
    </source>
</evidence>
<name>A0A7V8RL09_9PSED</name>
<comment type="caution">
    <text evidence="10">The sequence shown here is derived from an EMBL/GenBank/DDBJ whole genome shotgun (WGS) entry which is preliminary data.</text>
</comment>
<evidence type="ECO:0000256" key="6">
    <source>
        <dbReference type="ARBA" id="ARBA00023022"/>
    </source>
</evidence>
<keyword evidence="7" id="KW-0078">Bacteriocin</keyword>
<proteinExistence type="inferred from homology"/>
<dbReference type="InterPro" id="IPR016128">
    <property type="entry name" value="Pyosin/cloacin_T_dom"/>
</dbReference>
<keyword evidence="6" id="KW-0044">Antibiotic</keyword>
<feature type="region of interest" description="Disordered" evidence="8">
    <location>
        <begin position="376"/>
        <end position="397"/>
    </location>
</feature>
<comment type="similarity">
    <text evidence="1">Belongs to the colicin/pyosin nuclease family.</text>
</comment>
<dbReference type="InterPro" id="IPR037146">
    <property type="entry name" value="Colicin/pyocin_DNase_dom_sf"/>
</dbReference>
<feature type="domain" description="HNH nuclease" evidence="9">
    <location>
        <begin position="783"/>
        <end position="838"/>
    </location>
</feature>
<dbReference type="SUPFAM" id="SSF54060">
    <property type="entry name" value="His-Me finger endonucleases"/>
    <property type="match status" value="1"/>
</dbReference>